<evidence type="ECO:0008006" key="3">
    <source>
        <dbReference type="Google" id="ProtNLM"/>
    </source>
</evidence>
<protein>
    <recommendedName>
        <fullName evidence="3">Secretion system C-terminal sorting domain-containing protein</fullName>
    </recommendedName>
</protein>
<reference evidence="1" key="1">
    <citation type="submission" date="2022-03" db="EMBL/GenBank/DDBJ databases">
        <title>Bacterial whole genome sequence for Hymenobacter sp. DH14.</title>
        <authorList>
            <person name="Le V."/>
        </authorList>
    </citation>
    <scope>NUCLEOTIDE SEQUENCE</scope>
    <source>
        <strain evidence="1">DH14</strain>
    </source>
</reference>
<name>A0A9X2AIF2_9BACT</name>
<evidence type="ECO:0000313" key="2">
    <source>
        <dbReference type="Proteomes" id="UP001139193"/>
    </source>
</evidence>
<organism evidence="1 2">
    <name type="scientific">Hymenobacter cyanobacteriorum</name>
    <dbReference type="NCBI Taxonomy" id="2926463"/>
    <lineage>
        <taxon>Bacteria</taxon>
        <taxon>Pseudomonadati</taxon>
        <taxon>Bacteroidota</taxon>
        <taxon>Cytophagia</taxon>
        <taxon>Cytophagales</taxon>
        <taxon>Hymenobacteraceae</taxon>
        <taxon>Hymenobacter</taxon>
    </lineage>
</organism>
<proteinExistence type="predicted"/>
<gene>
    <name evidence="1" type="ORF">MON38_14110</name>
</gene>
<keyword evidence="2" id="KW-1185">Reference proteome</keyword>
<dbReference type="EMBL" id="JALBGC010000003">
    <property type="protein sequence ID" value="MCI1188560.1"/>
    <property type="molecule type" value="Genomic_DNA"/>
</dbReference>
<sequence length="61" mass="6584">MPVPAGAHGQVRLRDAQGRTLRHAPATSARVVLDVRALPNGFYYLEVPTPAGAPSRQQVQH</sequence>
<comment type="caution">
    <text evidence="1">The sequence shown here is derived from an EMBL/GenBank/DDBJ whole genome shotgun (WGS) entry which is preliminary data.</text>
</comment>
<accession>A0A9X2AIF2</accession>
<evidence type="ECO:0000313" key="1">
    <source>
        <dbReference type="EMBL" id="MCI1188560.1"/>
    </source>
</evidence>
<dbReference type="AlphaFoldDB" id="A0A9X2AIF2"/>
<dbReference type="Proteomes" id="UP001139193">
    <property type="component" value="Unassembled WGS sequence"/>
</dbReference>